<dbReference type="Pfam" id="PF00296">
    <property type="entry name" value="Bac_luciferase"/>
    <property type="match status" value="1"/>
</dbReference>
<keyword evidence="2" id="KW-0503">Monooxygenase</keyword>
<dbReference type="RefSeq" id="WP_065060769.1">
    <property type="nucleotide sequence ID" value="NZ_CAJMXV010000004.1"/>
</dbReference>
<evidence type="ECO:0000313" key="4">
    <source>
        <dbReference type="EMBL" id="PXX17531.1"/>
    </source>
</evidence>
<keyword evidence="1" id="KW-0560">Oxidoreductase</keyword>
<dbReference type="PANTHER" id="PTHR30137">
    <property type="entry name" value="LUCIFERASE-LIKE MONOOXYGENASE"/>
    <property type="match status" value="1"/>
</dbReference>
<name>A0ABX5MSI2_9BURK</name>
<dbReference type="InterPro" id="IPR036661">
    <property type="entry name" value="Luciferase-like_sf"/>
</dbReference>
<reference evidence="4 5" key="1">
    <citation type="submission" date="2018-05" db="EMBL/GenBank/DDBJ databases">
        <title>Genomic Encyclopedia of Type Strains, Phase IV (KMG-V): Genome sequencing to study the core and pangenomes of soil and plant-associated prokaryotes.</title>
        <authorList>
            <person name="Whitman W."/>
        </authorList>
    </citation>
    <scope>NUCLEOTIDE SEQUENCE [LARGE SCALE GENOMIC DNA]</scope>
    <source>
        <strain evidence="4 5">SIr-6563</strain>
    </source>
</reference>
<dbReference type="Gene3D" id="3.20.20.30">
    <property type="entry name" value="Luciferase-like domain"/>
    <property type="match status" value="1"/>
</dbReference>
<dbReference type="EMBL" id="QJJV01000006">
    <property type="protein sequence ID" value="PXX17531.1"/>
    <property type="molecule type" value="Genomic_DNA"/>
</dbReference>
<accession>A0ABX5MSI2</accession>
<dbReference type="PANTHER" id="PTHR30137:SF8">
    <property type="entry name" value="BLR5498 PROTEIN"/>
    <property type="match status" value="1"/>
</dbReference>
<feature type="domain" description="Luciferase-like" evidence="3">
    <location>
        <begin position="1"/>
        <end position="304"/>
    </location>
</feature>
<evidence type="ECO:0000259" key="3">
    <source>
        <dbReference type="Pfam" id="PF00296"/>
    </source>
</evidence>
<keyword evidence="5" id="KW-1185">Reference proteome</keyword>
<sequence length="363" mass="40695">MQTGLFLTMPAPQPQAAATLYARAIDMAEAADQLGFSHFWLAEHHFTNYSASSRPLQLLAHIAARTRRLRLGPAIIPVPLHHPLIVAEELATLDVLSQGRAEIGLGYGYQAYQYERFGVRRERTAGRDEEAIDVLLRALREPVFDFDGEHFAIPRTQLVPQPLQPRMPAWLVVNSSRRESVARALARGANLFTGVLEPISRLTDMRTHYPDLFAPWPATRVGTQRPVYVAQSEAEASEAIEHARWNGRATLRLRHGEGNVIDGVVPDAAFPDEPTERVLRDDFLVIGTADECIHQLRRIRRGLGCDYFSASFWFGALQHAQVITSMRRFAADVLPVLVEDTQRERAAAQTAAERDAWKPALAW</sequence>
<proteinExistence type="predicted"/>
<evidence type="ECO:0000256" key="1">
    <source>
        <dbReference type="ARBA" id="ARBA00023002"/>
    </source>
</evidence>
<evidence type="ECO:0000256" key="2">
    <source>
        <dbReference type="ARBA" id="ARBA00023033"/>
    </source>
</evidence>
<gene>
    <name evidence="4" type="ORF">C7400_106248</name>
</gene>
<comment type="caution">
    <text evidence="4">The sequence shown here is derived from an EMBL/GenBank/DDBJ whole genome shotgun (WGS) entry which is preliminary data.</text>
</comment>
<dbReference type="InterPro" id="IPR050766">
    <property type="entry name" value="Bact_Lucif_Oxidored"/>
</dbReference>
<organism evidence="4 5">
    <name type="scientific">Paraburkholderia tropica</name>
    <dbReference type="NCBI Taxonomy" id="92647"/>
    <lineage>
        <taxon>Bacteria</taxon>
        <taxon>Pseudomonadati</taxon>
        <taxon>Pseudomonadota</taxon>
        <taxon>Betaproteobacteria</taxon>
        <taxon>Burkholderiales</taxon>
        <taxon>Burkholderiaceae</taxon>
        <taxon>Paraburkholderia</taxon>
    </lineage>
</organism>
<protein>
    <submittedName>
        <fullName evidence="4">Alkanesulfonate monooxygenase SsuD/methylene tetrahydromethanopterin reductase-like flavin-dependent oxidoreductase (Luciferase family)</fullName>
    </submittedName>
</protein>
<dbReference type="SUPFAM" id="SSF51679">
    <property type="entry name" value="Bacterial luciferase-like"/>
    <property type="match status" value="1"/>
</dbReference>
<dbReference type="Proteomes" id="UP000247515">
    <property type="component" value="Unassembled WGS sequence"/>
</dbReference>
<evidence type="ECO:0000313" key="5">
    <source>
        <dbReference type="Proteomes" id="UP000247515"/>
    </source>
</evidence>
<dbReference type="InterPro" id="IPR011251">
    <property type="entry name" value="Luciferase-like_dom"/>
</dbReference>